<proteinExistence type="predicted"/>
<name>A0ABD2Z4I8_9GENT</name>
<evidence type="ECO:0000313" key="2">
    <source>
        <dbReference type="EMBL" id="KAL3513654.1"/>
    </source>
</evidence>
<keyword evidence="3" id="KW-1185">Reference proteome</keyword>
<sequence length="185" mass="21309">MREHRYKHNSLSFGLNNLSRSKCTQSQVDHRRHLRSLRTTASQSGNLHNMLGETYNNSPQTNSQIEHAQLQVYRHVISRTVISQEGQMETSTIISLNSFPTPMTNELPFCGLGSQIGQVQISTNSIQRPYFSITGQQSLTEAQIQHETDFNVNFDWNLEIRPRNIEHFIYTTFSVSTQYIKYGRG</sequence>
<protein>
    <submittedName>
        <fullName evidence="2">Uncharacterized protein</fullName>
    </submittedName>
</protein>
<dbReference type="AlphaFoldDB" id="A0ABD2Z4I8"/>
<comment type="caution">
    <text evidence="2">The sequence shown here is derived from an EMBL/GenBank/DDBJ whole genome shotgun (WGS) entry which is preliminary data.</text>
</comment>
<dbReference type="Proteomes" id="UP001630127">
    <property type="component" value="Unassembled WGS sequence"/>
</dbReference>
<accession>A0ABD2Z4I8</accession>
<evidence type="ECO:0000256" key="1">
    <source>
        <dbReference type="SAM" id="MobiDB-lite"/>
    </source>
</evidence>
<feature type="region of interest" description="Disordered" evidence="1">
    <location>
        <begin position="27"/>
        <end position="47"/>
    </location>
</feature>
<feature type="compositionally biased region" description="Polar residues" evidence="1">
    <location>
        <begin position="37"/>
        <end position="47"/>
    </location>
</feature>
<organism evidence="2 3">
    <name type="scientific">Cinchona calisaya</name>
    <dbReference type="NCBI Taxonomy" id="153742"/>
    <lineage>
        <taxon>Eukaryota</taxon>
        <taxon>Viridiplantae</taxon>
        <taxon>Streptophyta</taxon>
        <taxon>Embryophyta</taxon>
        <taxon>Tracheophyta</taxon>
        <taxon>Spermatophyta</taxon>
        <taxon>Magnoliopsida</taxon>
        <taxon>eudicotyledons</taxon>
        <taxon>Gunneridae</taxon>
        <taxon>Pentapetalae</taxon>
        <taxon>asterids</taxon>
        <taxon>lamiids</taxon>
        <taxon>Gentianales</taxon>
        <taxon>Rubiaceae</taxon>
        <taxon>Cinchonoideae</taxon>
        <taxon>Cinchoneae</taxon>
        <taxon>Cinchona</taxon>
    </lineage>
</organism>
<dbReference type="EMBL" id="JBJUIK010000011">
    <property type="protein sequence ID" value="KAL3513654.1"/>
    <property type="molecule type" value="Genomic_DNA"/>
</dbReference>
<gene>
    <name evidence="2" type="ORF">ACH5RR_026371</name>
</gene>
<evidence type="ECO:0000313" key="3">
    <source>
        <dbReference type="Proteomes" id="UP001630127"/>
    </source>
</evidence>
<reference evidence="2 3" key="1">
    <citation type="submission" date="2024-11" db="EMBL/GenBank/DDBJ databases">
        <title>A near-complete genome assembly of Cinchona calisaya.</title>
        <authorList>
            <person name="Lian D.C."/>
            <person name="Zhao X.W."/>
            <person name="Wei L."/>
        </authorList>
    </citation>
    <scope>NUCLEOTIDE SEQUENCE [LARGE SCALE GENOMIC DNA]</scope>
    <source>
        <tissue evidence="2">Nenye</tissue>
    </source>
</reference>